<reference evidence="3" key="1">
    <citation type="journal article" date="2019" name="Int. J. Syst. Evol. Microbiol.">
        <title>The Global Catalogue of Microorganisms (GCM) 10K type strain sequencing project: providing services to taxonomists for standard genome sequencing and annotation.</title>
        <authorList>
            <consortium name="The Broad Institute Genomics Platform"/>
            <consortium name="The Broad Institute Genome Sequencing Center for Infectious Disease"/>
            <person name="Wu L."/>
            <person name="Ma J."/>
        </authorList>
    </citation>
    <scope>NUCLEOTIDE SEQUENCE [LARGE SCALE GENOMIC DNA]</scope>
    <source>
        <strain evidence="3">CGMCC 4.7152</strain>
    </source>
</reference>
<dbReference type="Pfam" id="PF04149">
    <property type="entry name" value="DUF397"/>
    <property type="match status" value="1"/>
</dbReference>
<dbReference type="Proteomes" id="UP001595912">
    <property type="component" value="Unassembled WGS sequence"/>
</dbReference>
<dbReference type="InterPro" id="IPR007278">
    <property type="entry name" value="DUF397"/>
</dbReference>
<comment type="caution">
    <text evidence="2">The sequence shown here is derived from an EMBL/GenBank/DDBJ whole genome shotgun (WGS) entry which is preliminary data.</text>
</comment>
<proteinExistence type="predicted"/>
<feature type="domain" description="DUF397" evidence="1">
    <location>
        <begin position="10"/>
        <end position="59"/>
    </location>
</feature>
<evidence type="ECO:0000259" key="1">
    <source>
        <dbReference type="Pfam" id="PF04149"/>
    </source>
</evidence>
<protein>
    <submittedName>
        <fullName evidence="2">DUF397 domain-containing protein</fullName>
    </submittedName>
</protein>
<organism evidence="2 3">
    <name type="scientific">Dactylosporangium cerinum</name>
    <dbReference type="NCBI Taxonomy" id="1434730"/>
    <lineage>
        <taxon>Bacteria</taxon>
        <taxon>Bacillati</taxon>
        <taxon>Actinomycetota</taxon>
        <taxon>Actinomycetes</taxon>
        <taxon>Micromonosporales</taxon>
        <taxon>Micromonosporaceae</taxon>
        <taxon>Dactylosporangium</taxon>
    </lineage>
</organism>
<dbReference type="RefSeq" id="WP_380113233.1">
    <property type="nucleotide sequence ID" value="NZ_JBHSIU010000005.1"/>
</dbReference>
<evidence type="ECO:0000313" key="2">
    <source>
        <dbReference type="EMBL" id="MFC4997012.1"/>
    </source>
</evidence>
<keyword evidence="3" id="KW-1185">Reference proteome</keyword>
<evidence type="ECO:0000313" key="3">
    <source>
        <dbReference type="Proteomes" id="UP001595912"/>
    </source>
</evidence>
<accession>A0ABV9VKX9</accession>
<sequence>MTDGRENLIWRKSRFCASNACIEVATGADGQLVRDSTDPDGPRLSFDSTSWALFIAAVRHDEQGLSG</sequence>
<name>A0ABV9VKX9_9ACTN</name>
<gene>
    <name evidence="2" type="ORF">ACFPIJ_04140</name>
</gene>
<dbReference type="EMBL" id="JBHSIU010000005">
    <property type="protein sequence ID" value="MFC4997012.1"/>
    <property type="molecule type" value="Genomic_DNA"/>
</dbReference>